<reference evidence="1 2" key="1">
    <citation type="journal article" date="2019" name="Sci. Rep.">
        <title>Orb-weaving spider Araneus ventricosus genome elucidates the spidroin gene catalogue.</title>
        <authorList>
            <person name="Kono N."/>
            <person name="Nakamura H."/>
            <person name="Ohtoshi R."/>
            <person name="Moran D.A.P."/>
            <person name="Shinohara A."/>
            <person name="Yoshida Y."/>
            <person name="Fujiwara M."/>
            <person name="Mori M."/>
            <person name="Tomita M."/>
            <person name="Arakawa K."/>
        </authorList>
    </citation>
    <scope>NUCLEOTIDE SEQUENCE [LARGE SCALE GENOMIC DNA]</scope>
</reference>
<keyword evidence="2" id="KW-1185">Reference proteome</keyword>
<name>A0A4Y2NXJ4_ARAVE</name>
<evidence type="ECO:0000313" key="2">
    <source>
        <dbReference type="Proteomes" id="UP000499080"/>
    </source>
</evidence>
<dbReference type="OrthoDB" id="8362864at2759"/>
<proteinExistence type="predicted"/>
<dbReference type="AlphaFoldDB" id="A0A4Y2NXJ4"/>
<gene>
    <name evidence="1" type="ORF">AVEN_40044_1</name>
</gene>
<dbReference type="Proteomes" id="UP000499080">
    <property type="component" value="Unassembled WGS sequence"/>
</dbReference>
<dbReference type="EMBL" id="BGPR01010117">
    <property type="protein sequence ID" value="GBN44335.1"/>
    <property type="molecule type" value="Genomic_DNA"/>
</dbReference>
<organism evidence="1 2">
    <name type="scientific">Araneus ventricosus</name>
    <name type="common">Orbweaver spider</name>
    <name type="synonym">Epeira ventricosa</name>
    <dbReference type="NCBI Taxonomy" id="182803"/>
    <lineage>
        <taxon>Eukaryota</taxon>
        <taxon>Metazoa</taxon>
        <taxon>Ecdysozoa</taxon>
        <taxon>Arthropoda</taxon>
        <taxon>Chelicerata</taxon>
        <taxon>Arachnida</taxon>
        <taxon>Araneae</taxon>
        <taxon>Araneomorphae</taxon>
        <taxon>Entelegynae</taxon>
        <taxon>Araneoidea</taxon>
        <taxon>Araneidae</taxon>
        <taxon>Araneus</taxon>
    </lineage>
</organism>
<accession>A0A4Y2NXJ4</accession>
<sequence length="136" mass="15221">MGTETDAIKNGQRNTLRKFKSRAKSFLPYTLIGEVLAAESCWMLFPRFLSAVDAGRTLTSDPVSIRNEVFVDLSLINKRRDAKFCEKVVAFTSRWIRFLSKCKEDYTFGPCPEIAGGTSTRLPLGDGKRNACVNGF</sequence>
<evidence type="ECO:0000313" key="1">
    <source>
        <dbReference type="EMBL" id="GBN44335.1"/>
    </source>
</evidence>
<comment type="caution">
    <text evidence="1">The sequence shown here is derived from an EMBL/GenBank/DDBJ whole genome shotgun (WGS) entry which is preliminary data.</text>
</comment>
<protein>
    <submittedName>
        <fullName evidence="1">Uncharacterized protein</fullName>
    </submittedName>
</protein>